<dbReference type="OrthoDB" id="2262349at2759"/>
<gene>
    <name evidence="9" type="ORF">J7T54_005671</name>
</gene>
<evidence type="ECO:0000313" key="10">
    <source>
        <dbReference type="Proteomes" id="UP001055219"/>
    </source>
</evidence>
<sequence length="339" mass="35322">MGITKAVALLALGAPILASNSPGLPFVINTWSGPFEAATETAYRLLSKNCTPSALDAVQAGCTTCQEAQCDSSVGYGGSPDENCETTLDAMIIDGETLNAGAVAGIRRIKDAVGVARMVLDRTTHTMLSGDLATQFAVEMGFEEEDLTTPASKERCETWKAANCQPNYRVNVLPQGQCGPYTPDLSSRKLVDKRPVSHDTISMIAIAKDGAMAAATSTNGATHKVPGRVGDGPIVGSGSYADSEVGGCGATGDGDIMMRFLPCYQALESMRGGMSPAEAAEDAVRRMVSKYPEVSSGLVVVDNKGNHAGAASGWTGTFTYSFKGGDMEETEVVEVPNIA</sequence>
<evidence type="ECO:0000256" key="1">
    <source>
        <dbReference type="ARBA" id="ARBA00010872"/>
    </source>
</evidence>
<evidence type="ECO:0000256" key="8">
    <source>
        <dbReference type="SAM" id="SignalP"/>
    </source>
</evidence>
<keyword evidence="10" id="KW-1185">Reference proteome</keyword>
<dbReference type="Proteomes" id="UP001055219">
    <property type="component" value="Unassembled WGS sequence"/>
</dbReference>
<reference evidence="9" key="1">
    <citation type="journal article" date="2021" name="J Fungi (Basel)">
        <title>Genomic and Metabolomic Analyses of the Marine Fungus Emericellopsis cladophorae: Insights into Saltwater Adaptability Mechanisms and Its Biosynthetic Potential.</title>
        <authorList>
            <person name="Goncalves M.F.M."/>
            <person name="Hilario S."/>
            <person name="Van de Peer Y."/>
            <person name="Esteves A.C."/>
            <person name="Alves A."/>
        </authorList>
    </citation>
    <scope>NUCLEOTIDE SEQUENCE</scope>
    <source>
        <strain evidence="9">MUM 19.33</strain>
    </source>
</reference>
<dbReference type="InterPro" id="IPR029055">
    <property type="entry name" value="Ntn_hydrolases_N"/>
</dbReference>
<proteinExistence type="inferred from homology"/>
<feature type="active site" description="Nucleophile" evidence="5">
    <location>
        <position position="200"/>
    </location>
</feature>
<dbReference type="Pfam" id="PF01112">
    <property type="entry name" value="Asparaginase_2"/>
    <property type="match status" value="1"/>
</dbReference>
<feature type="site" description="Cleavage; by autolysis" evidence="7">
    <location>
        <begin position="199"/>
        <end position="200"/>
    </location>
</feature>
<protein>
    <submittedName>
        <fullName evidence="9">N(4)-(Beta-N-acetylglucosaminyl)-L-asparaginase</fullName>
    </submittedName>
</protein>
<dbReference type="FunFam" id="3.60.20.30:FF:000003">
    <property type="entry name" value="N(4)-(Beta-N-acetylglucosaminyl)-L-asparaginase isoform X1"/>
    <property type="match status" value="1"/>
</dbReference>
<evidence type="ECO:0000256" key="6">
    <source>
        <dbReference type="PIRSR" id="PIRSR600246-2"/>
    </source>
</evidence>
<keyword evidence="4" id="KW-0068">Autocatalytic cleavage</keyword>
<evidence type="ECO:0000256" key="3">
    <source>
        <dbReference type="ARBA" id="ARBA00022801"/>
    </source>
</evidence>
<feature type="binding site" evidence="6">
    <location>
        <begin position="251"/>
        <end position="254"/>
    </location>
    <ligand>
        <name>substrate</name>
    </ligand>
</feature>
<name>A0A9P9Y513_9HYPO</name>
<feature type="chain" id="PRO_5040110763" evidence="8">
    <location>
        <begin position="19"/>
        <end position="339"/>
    </location>
</feature>
<feature type="binding site" evidence="6">
    <location>
        <begin position="228"/>
        <end position="231"/>
    </location>
    <ligand>
        <name>substrate</name>
    </ligand>
</feature>
<evidence type="ECO:0000256" key="4">
    <source>
        <dbReference type="ARBA" id="ARBA00022813"/>
    </source>
</evidence>
<evidence type="ECO:0000256" key="7">
    <source>
        <dbReference type="PIRSR" id="PIRSR600246-3"/>
    </source>
</evidence>
<evidence type="ECO:0000256" key="5">
    <source>
        <dbReference type="PIRSR" id="PIRSR600246-1"/>
    </source>
</evidence>
<organism evidence="9 10">
    <name type="scientific">Emericellopsis cladophorae</name>
    <dbReference type="NCBI Taxonomy" id="2686198"/>
    <lineage>
        <taxon>Eukaryota</taxon>
        <taxon>Fungi</taxon>
        <taxon>Dikarya</taxon>
        <taxon>Ascomycota</taxon>
        <taxon>Pezizomycotina</taxon>
        <taxon>Sordariomycetes</taxon>
        <taxon>Hypocreomycetidae</taxon>
        <taxon>Hypocreales</taxon>
        <taxon>Bionectriaceae</taxon>
        <taxon>Emericellopsis</taxon>
    </lineage>
</organism>
<dbReference type="GO" id="GO:0008233">
    <property type="term" value="F:peptidase activity"/>
    <property type="evidence" value="ECO:0007669"/>
    <property type="project" value="UniProtKB-KW"/>
</dbReference>
<dbReference type="SUPFAM" id="SSF56235">
    <property type="entry name" value="N-terminal nucleophile aminohydrolases (Ntn hydrolases)"/>
    <property type="match status" value="1"/>
</dbReference>
<comment type="caution">
    <text evidence="9">The sequence shown here is derived from an EMBL/GenBank/DDBJ whole genome shotgun (WGS) entry which is preliminary data.</text>
</comment>
<reference evidence="9" key="2">
    <citation type="submission" date="2022-07" db="EMBL/GenBank/DDBJ databases">
        <authorList>
            <person name="Goncalves M.F.M."/>
            <person name="Hilario S."/>
            <person name="Van De Peer Y."/>
            <person name="Esteves A.C."/>
            <person name="Alves A."/>
        </authorList>
    </citation>
    <scope>NUCLEOTIDE SEQUENCE</scope>
    <source>
        <strain evidence="9">MUM 19.33</strain>
    </source>
</reference>
<dbReference type="CDD" id="cd04513">
    <property type="entry name" value="Glycosylasparaginase"/>
    <property type="match status" value="1"/>
</dbReference>
<dbReference type="InterPro" id="IPR000246">
    <property type="entry name" value="Peptidase_T2"/>
</dbReference>
<dbReference type="GO" id="GO:0003948">
    <property type="term" value="F:N4-(beta-N-acetylglucosaminyl)-L-asparaginase activity"/>
    <property type="evidence" value="ECO:0007669"/>
    <property type="project" value="UniProtKB-ARBA"/>
</dbReference>
<keyword evidence="3" id="KW-0378">Hydrolase</keyword>
<comment type="similarity">
    <text evidence="1">Belongs to the Ntn-hydrolase family.</text>
</comment>
<keyword evidence="8" id="KW-0732">Signal</keyword>
<dbReference type="GO" id="GO:0006508">
    <property type="term" value="P:proteolysis"/>
    <property type="evidence" value="ECO:0007669"/>
    <property type="project" value="UniProtKB-KW"/>
</dbReference>
<evidence type="ECO:0000313" key="9">
    <source>
        <dbReference type="EMBL" id="KAI6783642.1"/>
    </source>
</evidence>
<dbReference type="EMBL" id="JAGIXG020000007">
    <property type="protein sequence ID" value="KAI6783642.1"/>
    <property type="molecule type" value="Genomic_DNA"/>
</dbReference>
<evidence type="ECO:0000256" key="2">
    <source>
        <dbReference type="ARBA" id="ARBA00022670"/>
    </source>
</evidence>
<accession>A0A9P9Y513</accession>
<dbReference type="AlphaFoldDB" id="A0A9P9Y513"/>
<dbReference type="PANTHER" id="PTHR10188">
    <property type="entry name" value="L-ASPARAGINASE"/>
    <property type="match status" value="1"/>
</dbReference>
<dbReference type="Gene3D" id="3.60.20.30">
    <property type="entry name" value="(Glycosyl)asparaginase"/>
    <property type="match status" value="1"/>
</dbReference>
<dbReference type="RefSeq" id="XP_051364498.1">
    <property type="nucleotide sequence ID" value="XM_051504115.1"/>
</dbReference>
<keyword evidence="2" id="KW-0645">Protease</keyword>
<dbReference type="PANTHER" id="PTHR10188:SF6">
    <property type="entry name" value="N(4)-(BETA-N-ACETYLGLUCOSAMINYL)-L-ASPARAGINASE"/>
    <property type="match status" value="1"/>
</dbReference>
<dbReference type="GO" id="GO:0005737">
    <property type="term" value="C:cytoplasm"/>
    <property type="evidence" value="ECO:0007669"/>
    <property type="project" value="TreeGrafter"/>
</dbReference>
<feature type="signal peptide" evidence="8">
    <location>
        <begin position="1"/>
        <end position="18"/>
    </location>
</feature>
<dbReference type="GeneID" id="75832154"/>